<comment type="caution">
    <text evidence="2">The sequence shown here is derived from an EMBL/GenBank/DDBJ whole genome shotgun (WGS) entry which is preliminary data.</text>
</comment>
<evidence type="ECO:0000256" key="1">
    <source>
        <dbReference type="SAM" id="Phobius"/>
    </source>
</evidence>
<protein>
    <submittedName>
        <fullName evidence="2">Uncharacterized protein</fullName>
    </submittedName>
</protein>
<dbReference type="Proteomes" id="UP001367316">
    <property type="component" value="Unassembled WGS sequence"/>
</dbReference>
<keyword evidence="3" id="KW-1185">Reference proteome</keyword>
<proteinExistence type="predicted"/>
<evidence type="ECO:0000313" key="3">
    <source>
        <dbReference type="Proteomes" id="UP001367316"/>
    </source>
</evidence>
<evidence type="ECO:0000313" key="2">
    <source>
        <dbReference type="EMBL" id="KAK7612243.1"/>
    </source>
</evidence>
<organism evidence="2 3">
    <name type="scientific">Phyllosticta paracitricarpa</name>
    <dbReference type="NCBI Taxonomy" id="2016321"/>
    <lineage>
        <taxon>Eukaryota</taxon>
        <taxon>Fungi</taxon>
        <taxon>Dikarya</taxon>
        <taxon>Ascomycota</taxon>
        <taxon>Pezizomycotina</taxon>
        <taxon>Dothideomycetes</taxon>
        <taxon>Dothideomycetes incertae sedis</taxon>
        <taxon>Botryosphaeriales</taxon>
        <taxon>Phyllostictaceae</taxon>
        <taxon>Phyllosticta</taxon>
    </lineage>
</organism>
<feature type="transmembrane region" description="Helical" evidence="1">
    <location>
        <begin position="32"/>
        <end position="51"/>
    </location>
</feature>
<sequence>MRVQHRAPRGMIPEGPPVETSDAPRIFAWDRHVGAVVAGSSWVAVVVVVFFEMRWGLAAGATARMTYMGQKAKKPSIARRALHCASRIQLAPTTKRVGRPRILDGLELVIAKTSGRKRAREERENLTKMNECCWSIKPDDEFNREHIGMINESRCCGGGDMRAGCSDPRPGR</sequence>
<gene>
    <name evidence="2" type="ORF">JOL62DRAFT_41664</name>
</gene>
<accession>A0ABR1NAL6</accession>
<dbReference type="EMBL" id="JBBPBF010000011">
    <property type="protein sequence ID" value="KAK7612243.1"/>
    <property type="molecule type" value="Genomic_DNA"/>
</dbReference>
<reference evidence="2 3" key="1">
    <citation type="submission" date="2024-04" db="EMBL/GenBank/DDBJ databases">
        <title>Phyllosticta paracitricarpa is synonymous to the EU quarantine fungus P. citricarpa based on phylogenomic analyses.</title>
        <authorList>
            <consortium name="Lawrence Berkeley National Laboratory"/>
            <person name="Van ingen-buijs V.A."/>
            <person name="Van westerhoven A.C."/>
            <person name="Haridas S."/>
            <person name="Skiadas P."/>
            <person name="Martin F."/>
            <person name="Groenewald J.Z."/>
            <person name="Crous P.W."/>
            <person name="Seidl M.F."/>
        </authorList>
    </citation>
    <scope>NUCLEOTIDE SEQUENCE [LARGE SCALE GENOMIC DNA]</scope>
    <source>
        <strain evidence="2 3">CBS 141358</strain>
    </source>
</reference>
<keyword evidence="1" id="KW-1133">Transmembrane helix</keyword>
<keyword evidence="1" id="KW-0812">Transmembrane</keyword>
<name>A0ABR1NAL6_9PEZI</name>
<keyword evidence="1" id="KW-0472">Membrane</keyword>